<evidence type="ECO:0000259" key="2">
    <source>
        <dbReference type="PROSITE" id="PS50994"/>
    </source>
</evidence>
<dbReference type="OrthoDB" id="4281720at2"/>
<dbReference type="Pfam" id="PF13276">
    <property type="entry name" value="HTH_21"/>
    <property type="match status" value="1"/>
</dbReference>
<evidence type="ECO:0000313" key="4">
    <source>
        <dbReference type="Proteomes" id="UP000235598"/>
    </source>
</evidence>
<evidence type="ECO:0000313" key="3">
    <source>
        <dbReference type="EMBL" id="PMD04608.1"/>
    </source>
</evidence>
<dbReference type="InterPro" id="IPR050900">
    <property type="entry name" value="Transposase_IS3/IS150/IS904"/>
</dbReference>
<dbReference type="InterPro" id="IPR012337">
    <property type="entry name" value="RNaseH-like_sf"/>
</dbReference>
<sequence>MFEQGFGSRAAANRVGVRYGPAQNLYQRFKLRGRLCLVRKRRKQEYPFEVKKEVVERYLAGETQLSLAREFGLWSDQQVKDWAVKWRKGGDEALKPRPIGRPRKSGKPKVLTEEETLRRENELLRAENAYLKKLRDLRDPGTRLKVQAIVALKSDHRLSDLLSVAGMARSTFFYHQKRLMRPDKHAVLKTAIRHSFESNKRRYGYRRVWRDLRNKGWVVNHKLVYKLMDQMGLKAKIRRRRPYISYAGTVSRIAPNVLDRNFTRDKPNTAWVSDITEFNITSRKVYLCPVMDLFDRTIIAHTVSTSAAATLALASLKKSITAQAPEPGWIIHTDQGFQFQHASWRALIEKHEGKMSMSRKGNCYDNAVIENFFSHLKTEMYHGETFNNINEFTNAINEYINWYNNKRLQERLKGLTPMQYRNQTLQALTA</sequence>
<accession>A0A2N6VKR1</accession>
<dbReference type="Pfam" id="PF00665">
    <property type="entry name" value="rve"/>
    <property type="match status" value="1"/>
</dbReference>
<dbReference type="Pfam" id="PF13518">
    <property type="entry name" value="HTH_28"/>
    <property type="match status" value="1"/>
</dbReference>
<dbReference type="PROSITE" id="PS50994">
    <property type="entry name" value="INTEGRASE"/>
    <property type="match status" value="1"/>
</dbReference>
<dbReference type="SUPFAM" id="SSF48295">
    <property type="entry name" value="TrpR-like"/>
    <property type="match status" value="1"/>
</dbReference>
<proteinExistence type="predicted"/>
<dbReference type="GO" id="GO:0015074">
    <property type="term" value="P:DNA integration"/>
    <property type="evidence" value="ECO:0007669"/>
    <property type="project" value="InterPro"/>
</dbReference>
<dbReference type="NCBIfam" id="NF033516">
    <property type="entry name" value="transpos_IS3"/>
    <property type="match status" value="1"/>
</dbReference>
<protein>
    <submittedName>
        <fullName evidence="3">Transposase</fullName>
    </submittedName>
</protein>
<dbReference type="InterPro" id="IPR055247">
    <property type="entry name" value="InsJ-like_HTH"/>
</dbReference>
<feature type="domain" description="Integrase catalytic" evidence="2">
    <location>
        <begin position="263"/>
        <end position="425"/>
    </location>
</feature>
<comment type="caution">
    <text evidence="3">The sequence shown here is derived from an EMBL/GenBank/DDBJ whole genome shotgun (WGS) entry which is preliminary data.</text>
</comment>
<dbReference type="InterPro" id="IPR010921">
    <property type="entry name" value="Trp_repressor/repl_initiator"/>
</dbReference>
<dbReference type="Gene3D" id="3.30.420.10">
    <property type="entry name" value="Ribonuclease H-like superfamily/Ribonuclease H"/>
    <property type="match status" value="1"/>
</dbReference>
<dbReference type="PANTHER" id="PTHR46889:SF4">
    <property type="entry name" value="TRANSPOSASE INSO FOR INSERTION SEQUENCE ELEMENT IS911B-RELATED"/>
    <property type="match status" value="1"/>
</dbReference>
<dbReference type="Proteomes" id="UP000235598">
    <property type="component" value="Unassembled WGS sequence"/>
</dbReference>
<gene>
    <name evidence="3" type="ORF">CJ199_11075</name>
</gene>
<dbReference type="InterPro" id="IPR025948">
    <property type="entry name" value="HTH-like_dom"/>
</dbReference>
<name>A0A2N6VKR1_9MICO</name>
<reference evidence="3 4" key="1">
    <citation type="submission" date="2017-09" db="EMBL/GenBank/DDBJ databases">
        <title>Bacterial strain isolated from the female urinary microbiota.</title>
        <authorList>
            <person name="Thomas-White K."/>
            <person name="Kumar N."/>
            <person name="Forster S."/>
            <person name="Putonti C."/>
            <person name="Lawley T."/>
            <person name="Wolfe A.J."/>
        </authorList>
    </citation>
    <scope>NUCLEOTIDE SEQUENCE [LARGE SCALE GENOMIC DNA]</scope>
    <source>
        <strain evidence="3 4">UMB1301</strain>
    </source>
</reference>
<evidence type="ECO:0000256" key="1">
    <source>
        <dbReference type="ARBA" id="ARBA00002286"/>
    </source>
</evidence>
<dbReference type="InterPro" id="IPR036397">
    <property type="entry name" value="RNaseH_sf"/>
</dbReference>
<dbReference type="PANTHER" id="PTHR46889">
    <property type="entry name" value="TRANSPOSASE INSF FOR INSERTION SEQUENCE IS3B-RELATED"/>
    <property type="match status" value="1"/>
</dbReference>
<comment type="function">
    <text evidence="1">Involved in the transposition of the insertion sequence.</text>
</comment>
<dbReference type="InterPro" id="IPR048020">
    <property type="entry name" value="Transpos_IS3"/>
</dbReference>
<dbReference type="AlphaFoldDB" id="A0A2N6VKR1"/>
<dbReference type="GO" id="GO:0043565">
    <property type="term" value="F:sequence-specific DNA binding"/>
    <property type="evidence" value="ECO:0007669"/>
    <property type="project" value="InterPro"/>
</dbReference>
<dbReference type="InterPro" id="IPR001584">
    <property type="entry name" value="Integrase_cat-core"/>
</dbReference>
<dbReference type="Pfam" id="PF13333">
    <property type="entry name" value="rve_2"/>
    <property type="match status" value="1"/>
</dbReference>
<dbReference type="EMBL" id="PNHK01000005">
    <property type="protein sequence ID" value="PMD04608.1"/>
    <property type="molecule type" value="Genomic_DNA"/>
</dbReference>
<organism evidence="3 4">
    <name type="scientific">Brevibacterium paucivorans</name>
    <dbReference type="NCBI Taxonomy" id="170994"/>
    <lineage>
        <taxon>Bacteria</taxon>
        <taxon>Bacillati</taxon>
        <taxon>Actinomycetota</taxon>
        <taxon>Actinomycetes</taxon>
        <taxon>Micrococcales</taxon>
        <taxon>Brevibacteriaceae</taxon>
        <taxon>Brevibacterium</taxon>
    </lineage>
</organism>
<dbReference type="SUPFAM" id="SSF53098">
    <property type="entry name" value="Ribonuclease H-like"/>
    <property type="match status" value="1"/>
</dbReference>